<evidence type="ECO:0000256" key="1">
    <source>
        <dbReference type="SAM" id="MobiDB-lite"/>
    </source>
</evidence>
<sequence length="246" mass="26418">MAIGTFIHHIGTVLLLAATVLLVIASISAPVVNNISILHAEILGNNEISYGTFGYCIRGVGDENDSCTSSRVGYSAYDPIVAVGGAEIGISNAREATIRALTHVMVLHPVGAGLAFIAMLLCIGTNIVGSFLASLVAGLAFVVTLVVLICDFVAFGLLRDRIRDSTAPNTTASYGTAIWCVLAAAICILIATIVVFVTCCAGRRKHRRERAARKTEPETWNGAAPPRTYPQRRSRWAFWQRRRGVY</sequence>
<dbReference type="PANTHER" id="PTHR28013:SF7">
    <property type="entry name" value="PALI-DOMAIN-CONTAINING PROTEIN"/>
    <property type="match status" value="1"/>
</dbReference>
<keyword evidence="4" id="KW-1185">Reference proteome</keyword>
<dbReference type="GO" id="GO:0005886">
    <property type="term" value="C:plasma membrane"/>
    <property type="evidence" value="ECO:0007669"/>
    <property type="project" value="InterPro"/>
</dbReference>
<evidence type="ECO:0008006" key="5">
    <source>
        <dbReference type="Google" id="ProtNLM"/>
    </source>
</evidence>
<dbReference type="AlphaFoldDB" id="A0A084B824"/>
<reference evidence="3 4" key="1">
    <citation type="journal article" date="2014" name="BMC Genomics">
        <title>Comparative genome sequencing reveals chemotype-specific gene clusters in the toxigenic black mold Stachybotrys.</title>
        <authorList>
            <person name="Semeiks J."/>
            <person name="Borek D."/>
            <person name="Otwinowski Z."/>
            <person name="Grishin N.V."/>
        </authorList>
    </citation>
    <scope>NUCLEOTIDE SEQUENCE [LARGE SCALE GENOMIC DNA]</scope>
    <source>
        <strain evidence="4">CBS 109288 / IBT 7711</strain>
    </source>
</reference>
<feature type="transmembrane region" description="Helical" evidence="2">
    <location>
        <begin position="106"/>
        <end position="128"/>
    </location>
</feature>
<accession>A0A084B824</accession>
<dbReference type="Pfam" id="PF06687">
    <property type="entry name" value="SUR7"/>
    <property type="match status" value="1"/>
</dbReference>
<feature type="transmembrane region" description="Helical" evidence="2">
    <location>
        <begin position="176"/>
        <end position="201"/>
    </location>
</feature>
<evidence type="ECO:0000313" key="4">
    <source>
        <dbReference type="Proteomes" id="UP000028045"/>
    </source>
</evidence>
<keyword evidence="2" id="KW-1133">Transmembrane helix</keyword>
<dbReference type="InterPro" id="IPR009571">
    <property type="entry name" value="SUR7/Rim9-like_fungi"/>
</dbReference>
<proteinExistence type="predicted"/>
<protein>
    <recommendedName>
        <fullName evidence="5">Pali-domain-containing protein</fullName>
    </recommendedName>
</protein>
<dbReference type="Proteomes" id="UP000028045">
    <property type="component" value="Unassembled WGS sequence"/>
</dbReference>
<dbReference type="GO" id="GO:0035838">
    <property type="term" value="C:growing cell tip"/>
    <property type="evidence" value="ECO:0007669"/>
    <property type="project" value="TreeGrafter"/>
</dbReference>
<dbReference type="GO" id="GO:0032153">
    <property type="term" value="C:cell division site"/>
    <property type="evidence" value="ECO:0007669"/>
    <property type="project" value="TreeGrafter"/>
</dbReference>
<feature type="transmembrane region" description="Helical" evidence="2">
    <location>
        <begin position="12"/>
        <end position="32"/>
    </location>
</feature>
<gene>
    <name evidence="3" type="ORF">S7711_06278</name>
</gene>
<dbReference type="HOGENOM" id="CLU_076420_0_0_1"/>
<evidence type="ECO:0000313" key="3">
    <source>
        <dbReference type="EMBL" id="KEY73703.1"/>
    </source>
</evidence>
<organism evidence="3 4">
    <name type="scientific">Stachybotrys chartarum (strain CBS 109288 / IBT 7711)</name>
    <name type="common">Toxic black mold</name>
    <name type="synonym">Stilbospora chartarum</name>
    <dbReference type="NCBI Taxonomy" id="1280523"/>
    <lineage>
        <taxon>Eukaryota</taxon>
        <taxon>Fungi</taxon>
        <taxon>Dikarya</taxon>
        <taxon>Ascomycota</taxon>
        <taxon>Pezizomycotina</taxon>
        <taxon>Sordariomycetes</taxon>
        <taxon>Hypocreomycetidae</taxon>
        <taxon>Hypocreales</taxon>
        <taxon>Stachybotryaceae</taxon>
        <taxon>Stachybotrys</taxon>
    </lineage>
</organism>
<dbReference type="Gene3D" id="1.20.140.150">
    <property type="match status" value="1"/>
</dbReference>
<dbReference type="OrthoDB" id="2354757at2759"/>
<feature type="region of interest" description="Disordered" evidence="1">
    <location>
        <begin position="208"/>
        <end position="228"/>
    </location>
</feature>
<dbReference type="PANTHER" id="PTHR28013">
    <property type="entry name" value="PROTEIN DCV1-RELATED"/>
    <property type="match status" value="1"/>
</dbReference>
<keyword evidence="2" id="KW-0812">Transmembrane</keyword>
<keyword evidence="2" id="KW-0472">Membrane</keyword>
<dbReference type="EMBL" id="KL647768">
    <property type="protein sequence ID" value="KEY73703.1"/>
    <property type="molecule type" value="Genomic_DNA"/>
</dbReference>
<evidence type="ECO:0000256" key="2">
    <source>
        <dbReference type="SAM" id="Phobius"/>
    </source>
</evidence>
<dbReference type="InterPro" id="IPR051380">
    <property type="entry name" value="pH-response_reg_palI/RIM9"/>
</dbReference>
<feature type="transmembrane region" description="Helical" evidence="2">
    <location>
        <begin position="135"/>
        <end position="156"/>
    </location>
</feature>
<name>A0A084B824_STACB</name>